<evidence type="ECO:0000313" key="2">
    <source>
        <dbReference type="EMBL" id="TGX52372.1"/>
    </source>
</evidence>
<dbReference type="Proteomes" id="UP000306147">
    <property type="component" value="Unassembled WGS sequence"/>
</dbReference>
<keyword evidence="3" id="KW-1185">Reference proteome</keyword>
<protein>
    <submittedName>
        <fullName evidence="2">Uncharacterized protein</fullName>
    </submittedName>
</protein>
<accession>A0A4V3QZ03</accession>
<keyword evidence="1" id="KW-0732">Signal</keyword>
<name>A0A4V3QZ03_9SPHN</name>
<feature type="chain" id="PRO_5020521551" evidence="1">
    <location>
        <begin position="21"/>
        <end position="199"/>
    </location>
</feature>
<evidence type="ECO:0000256" key="1">
    <source>
        <dbReference type="SAM" id="SignalP"/>
    </source>
</evidence>
<proteinExistence type="predicted"/>
<dbReference type="RefSeq" id="WP_135964914.1">
    <property type="nucleotide sequence ID" value="NZ_SRXT01000006.1"/>
</dbReference>
<comment type="caution">
    <text evidence="2">The sequence shown here is derived from an EMBL/GenBank/DDBJ whole genome shotgun (WGS) entry which is preliminary data.</text>
</comment>
<organism evidence="2 3">
    <name type="scientific">Sphingomonas gei</name>
    <dbReference type="NCBI Taxonomy" id="1395960"/>
    <lineage>
        <taxon>Bacteria</taxon>
        <taxon>Pseudomonadati</taxon>
        <taxon>Pseudomonadota</taxon>
        <taxon>Alphaproteobacteria</taxon>
        <taxon>Sphingomonadales</taxon>
        <taxon>Sphingomonadaceae</taxon>
        <taxon>Sphingomonas</taxon>
    </lineage>
</organism>
<reference evidence="2 3" key="1">
    <citation type="submission" date="2019-04" db="EMBL/GenBank/DDBJ databases">
        <title>Sphingomonas psychrotolerans sp. nov., isolated from soil in the Tianshan Mountains, Xinjiang, China.</title>
        <authorList>
            <person name="Luo Y."/>
            <person name="Sheng H."/>
        </authorList>
    </citation>
    <scope>NUCLEOTIDE SEQUENCE [LARGE SCALE GENOMIC DNA]</scope>
    <source>
        <strain evidence="2 3">ZFGT-11</strain>
    </source>
</reference>
<dbReference type="PROSITE" id="PS51257">
    <property type="entry name" value="PROKAR_LIPOPROTEIN"/>
    <property type="match status" value="1"/>
</dbReference>
<evidence type="ECO:0000313" key="3">
    <source>
        <dbReference type="Proteomes" id="UP000306147"/>
    </source>
</evidence>
<feature type="signal peptide" evidence="1">
    <location>
        <begin position="1"/>
        <end position="20"/>
    </location>
</feature>
<dbReference type="AlphaFoldDB" id="A0A4V3QZ03"/>
<dbReference type="EMBL" id="SRXT01000006">
    <property type="protein sequence ID" value="TGX52372.1"/>
    <property type="molecule type" value="Genomic_DNA"/>
</dbReference>
<sequence length="199" mass="21611">MMNRVVMISFAIMSAGSACAISAREQPTTWISLIAPEEAAWFKLQPPGAKRKILADLRRARACVAGFAKRDGRKDAVAAARLPSPRFYSGISNGVVVYRTVPAVQGCSPEFISKNEDQHFRELADAYSGPPRTMKLQRLCGEAASTYAATFNRTLARIKPEAFNAACPKGRLGSTVFKISRLEAALLQSTQSRSSPLAM</sequence>
<gene>
    <name evidence="2" type="ORF">E5A73_16395</name>
</gene>